<gene>
    <name evidence="1" type="ORF">G4177_22520</name>
</gene>
<accession>A0ABR9PSN9</accession>
<comment type="caution">
    <text evidence="1">The sequence shown here is derived from an EMBL/GenBank/DDBJ whole genome shotgun (WGS) entry which is preliminary data.</text>
</comment>
<keyword evidence="2" id="KW-1185">Reference proteome</keyword>
<evidence type="ECO:0000313" key="1">
    <source>
        <dbReference type="EMBL" id="MBE4750950.1"/>
    </source>
</evidence>
<dbReference type="EMBL" id="JAAIYO010000007">
    <property type="protein sequence ID" value="MBE4750950.1"/>
    <property type="molecule type" value="Genomic_DNA"/>
</dbReference>
<dbReference type="RefSeq" id="WP_193428172.1">
    <property type="nucleotide sequence ID" value="NZ_CBCSIP010000007.1"/>
</dbReference>
<organism evidence="1 2">
    <name type="scientific">Corallococcus soli</name>
    <dbReference type="NCBI Taxonomy" id="2710757"/>
    <lineage>
        <taxon>Bacteria</taxon>
        <taxon>Pseudomonadati</taxon>
        <taxon>Myxococcota</taxon>
        <taxon>Myxococcia</taxon>
        <taxon>Myxococcales</taxon>
        <taxon>Cystobacterineae</taxon>
        <taxon>Myxococcaceae</taxon>
        <taxon>Corallococcus</taxon>
    </lineage>
</organism>
<dbReference type="Proteomes" id="UP001516472">
    <property type="component" value="Unassembled WGS sequence"/>
</dbReference>
<name>A0ABR9PSN9_9BACT</name>
<sequence>MSGHRPLAQQQRDMEKTGRVDEDLYLEFNAAYGYNSVPPMSWLLARLKSLAHRLAIGQSLSLYDPTSGAQQTVDSMEQLNRWMDRHFPGTWS</sequence>
<evidence type="ECO:0000313" key="2">
    <source>
        <dbReference type="Proteomes" id="UP001516472"/>
    </source>
</evidence>
<proteinExistence type="predicted"/>
<protein>
    <submittedName>
        <fullName evidence="1">Uncharacterized protein</fullName>
    </submittedName>
</protein>
<reference evidence="1 2" key="1">
    <citation type="submission" date="2020-02" db="EMBL/GenBank/DDBJ databases">
        <authorList>
            <person name="Babadi Z.K."/>
            <person name="Risdian C."/>
            <person name="Ebrahimipour G.H."/>
            <person name="Wink J."/>
        </authorList>
    </citation>
    <scope>NUCLEOTIDE SEQUENCE [LARGE SCALE GENOMIC DNA]</scope>
    <source>
        <strain evidence="1 2">ZKHCc1 1396</strain>
    </source>
</reference>